<dbReference type="WBParaSite" id="PS1159_v2.g21609.t1">
    <property type="protein sequence ID" value="PS1159_v2.g21609.t1"/>
    <property type="gene ID" value="PS1159_v2.g21609"/>
</dbReference>
<evidence type="ECO:0000313" key="1">
    <source>
        <dbReference type="Proteomes" id="UP000887580"/>
    </source>
</evidence>
<proteinExistence type="predicted"/>
<accession>A0AC35FYC2</accession>
<organism evidence="1 2">
    <name type="scientific">Panagrolaimus sp. PS1159</name>
    <dbReference type="NCBI Taxonomy" id="55785"/>
    <lineage>
        <taxon>Eukaryota</taxon>
        <taxon>Metazoa</taxon>
        <taxon>Ecdysozoa</taxon>
        <taxon>Nematoda</taxon>
        <taxon>Chromadorea</taxon>
        <taxon>Rhabditida</taxon>
        <taxon>Tylenchina</taxon>
        <taxon>Panagrolaimomorpha</taxon>
        <taxon>Panagrolaimoidea</taxon>
        <taxon>Panagrolaimidae</taxon>
        <taxon>Panagrolaimus</taxon>
    </lineage>
</organism>
<dbReference type="Proteomes" id="UP000887580">
    <property type="component" value="Unplaced"/>
</dbReference>
<reference evidence="2" key="1">
    <citation type="submission" date="2022-11" db="UniProtKB">
        <authorList>
            <consortium name="WormBaseParasite"/>
        </authorList>
    </citation>
    <scope>IDENTIFICATION</scope>
</reference>
<name>A0AC35FYC2_9BILA</name>
<sequence>MVLGNAFGSDGILGAVILYFIFFFFAVLTFSILVLMEGLSAFLHALRLHWVEFQSKFYLGLGYPFVPFSFGQILTEASAADT</sequence>
<evidence type="ECO:0000313" key="2">
    <source>
        <dbReference type="WBParaSite" id="PS1159_v2.g21609.t1"/>
    </source>
</evidence>
<protein>
    <submittedName>
        <fullName evidence="2">V-type proton ATPase subunit a</fullName>
    </submittedName>
</protein>